<evidence type="ECO:0008006" key="3">
    <source>
        <dbReference type="Google" id="ProtNLM"/>
    </source>
</evidence>
<organism evidence="1 2">
    <name type="scientific">Paenibacillus plantarum</name>
    <dbReference type="NCBI Taxonomy" id="2654975"/>
    <lineage>
        <taxon>Bacteria</taxon>
        <taxon>Bacillati</taxon>
        <taxon>Bacillota</taxon>
        <taxon>Bacilli</taxon>
        <taxon>Bacillales</taxon>
        <taxon>Paenibacillaceae</taxon>
        <taxon>Paenibacillus</taxon>
    </lineage>
</organism>
<reference evidence="1 2" key="1">
    <citation type="submission" date="2019-10" db="EMBL/GenBank/DDBJ databases">
        <title>Description of Paenibacillus humi sp. nov.</title>
        <authorList>
            <person name="Carlier A."/>
            <person name="Qi S."/>
        </authorList>
    </citation>
    <scope>NUCLEOTIDE SEQUENCE [LARGE SCALE GENOMIC DNA]</scope>
    <source>
        <strain evidence="1 2">LMG 31461</strain>
    </source>
</reference>
<name>A0ABX1X4C8_9BACL</name>
<evidence type="ECO:0000313" key="2">
    <source>
        <dbReference type="Proteomes" id="UP000653578"/>
    </source>
</evidence>
<protein>
    <recommendedName>
        <fullName evidence="3">Phage protein</fullName>
    </recommendedName>
</protein>
<keyword evidence="2" id="KW-1185">Reference proteome</keyword>
<proteinExistence type="predicted"/>
<sequence>MNKHDQSRKDALIKTLCKAKEQAETAILYLSANNRDMEDIISAKLTLEYIEISLERLGAINREAV</sequence>
<gene>
    <name evidence="1" type="ORF">GC096_03745</name>
</gene>
<comment type="caution">
    <text evidence="1">The sequence shown here is derived from an EMBL/GenBank/DDBJ whole genome shotgun (WGS) entry which is preliminary data.</text>
</comment>
<dbReference type="RefSeq" id="WP_171628967.1">
    <property type="nucleotide sequence ID" value="NZ_WHNY01000009.1"/>
</dbReference>
<accession>A0ABX1X4C8</accession>
<dbReference type="EMBL" id="WHNY01000009">
    <property type="protein sequence ID" value="NOU63159.1"/>
    <property type="molecule type" value="Genomic_DNA"/>
</dbReference>
<evidence type="ECO:0000313" key="1">
    <source>
        <dbReference type="EMBL" id="NOU63159.1"/>
    </source>
</evidence>
<dbReference type="Proteomes" id="UP000653578">
    <property type="component" value="Unassembled WGS sequence"/>
</dbReference>